<evidence type="ECO:0000313" key="2">
    <source>
        <dbReference type="Proteomes" id="UP000250043"/>
    </source>
</evidence>
<evidence type="ECO:0008006" key="3">
    <source>
        <dbReference type="Google" id="ProtNLM"/>
    </source>
</evidence>
<protein>
    <recommendedName>
        <fullName evidence="3">F-box domain-containing protein</fullName>
    </recommendedName>
</protein>
<dbReference type="InterPro" id="IPR032675">
    <property type="entry name" value="LRR_dom_sf"/>
</dbReference>
<keyword evidence="2" id="KW-1185">Reference proteome</keyword>
<accession>A0A8E2DLT5</accession>
<gene>
    <name evidence="1" type="ORF">OBBRIDRAFT_526513</name>
</gene>
<organism evidence="1 2">
    <name type="scientific">Obba rivulosa</name>
    <dbReference type="NCBI Taxonomy" id="1052685"/>
    <lineage>
        <taxon>Eukaryota</taxon>
        <taxon>Fungi</taxon>
        <taxon>Dikarya</taxon>
        <taxon>Basidiomycota</taxon>
        <taxon>Agaricomycotina</taxon>
        <taxon>Agaricomycetes</taxon>
        <taxon>Polyporales</taxon>
        <taxon>Gelatoporiaceae</taxon>
        <taxon>Obba</taxon>
    </lineage>
</organism>
<sequence length="593" mass="67644">MSLSSHRSDSPKHLPSDYLVLMHRCLSVAEIVRVITDHLPASDTYGRAALASLARTCRTLHEPALDALWYHQDDLFNILRCLPSDSWTFGQDELPPGTIPGNITYHLRITRPLSPADWIRFDTYALRVKSFGTMYTPRAQRPRPFPPPLPSANTKPDFTVLTMSVFIELSLRRSSSPVFPKLRHLCCTRTEYMGFFLSTSLTCLKFSFESLHWDNTPLPLICSLPKSCSRLQELEILDDSVMMCPAIIRIVGNLPLLRCFSFKWSRADDLAELLRSLQTVPMLQTVRMHCGEQYGRLLSQDPLDTARFSAGGSLPAAIRSLQINDTRPENFPRLLQVLQPRGLHRVHFALHFPRRIAPEEGVPASLPETLERTLTMLKHCSDCSVLESILVQYPTDDPLPDRTDWVWSTTQINRYVDSTACYNIQHIQPLLSFHNLITVDIRVHASMYLDDNALEVMAISWPRLQVLNLNGGIWPRAEVCLRVTLRAVTHLALHCADLVGFSLAINCLDVERQCQTLPQPAPPHGKLRWIQLGESRLGNTRSELVDFLLRWFPGLEWIRNSTESDRTWKTIIEETRIAQRDRTQSFLLVEAQS</sequence>
<dbReference type="Proteomes" id="UP000250043">
    <property type="component" value="Unassembled WGS sequence"/>
</dbReference>
<dbReference type="OrthoDB" id="2757320at2759"/>
<proteinExistence type="predicted"/>
<dbReference type="AlphaFoldDB" id="A0A8E2DLT5"/>
<dbReference type="Gene3D" id="3.80.10.10">
    <property type="entry name" value="Ribonuclease Inhibitor"/>
    <property type="match status" value="1"/>
</dbReference>
<evidence type="ECO:0000313" key="1">
    <source>
        <dbReference type="EMBL" id="OCH91361.1"/>
    </source>
</evidence>
<name>A0A8E2DLT5_9APHY</name>
<dbReference type="EMBL" id="KV722386">
    <property type="protein sequence ID" value="OCH91361.1"/>
    <property type="molecule type" value="Genomic_DNA"/>
</dbReference>
<reference evidence="1 2" key="1">
    <citation type="submission" date="2016-07" db="EMBL/GenBank/DDBJ databases">
        <title>Draft genome of the white-rot fungus Obba rivulosa 3A-2.</title>
        <authorList>
            <consortium name="DOE Joint Genome Institute"/>
            <person name="Miettinen O."/>
            <person name="Riley R."/>
            <person name="Acob R."/>
            <person name="Barry K."/>
            <person name="Cullen D."/>
            <person name="De Vries R."/>
            <person name="Hainaut M."/>
            <person name="Hatakka A."/>
            <person name="Henrissat B."/>
            <person name="Hilden K."/>
            <person name="Kuo R."/>
            <person name="Labutti K."/>
            <person name="Lipzen A."/>
            <person name="Makela M.R."/>
            <person name="Sandor L."/>
            <person name="Spatafora J.W."/>
            <person name="Grigoriev I.V."/>
            <person name="Hibbett D.S."/>
        </authorList>
    </citation>
    <scope>NUCLEOTIDE SEQUENCE [LARGE SCALE GENOMIC DNA]</scope>
    <source>
        <strain evidence="1 2">3A-2</strain>
    </source>
</reference>